<dbReference type="SUPFAM" id="SSF53474">
    <property type="entry name" value="alpha/beta-Hydrolases"/>
    <property type="match status" value="1"/>
</dbReference>
<dbReference type="Proteomes" id="UP001430065">
    <property type="component" value="Unassembled WGS sequence"/>
</dbReference>
<protein>
    <recommendedName>
        <fullName evidence="4">Alpha/beta hydrolase</fullName>
    </recommendedName>
</protein>
<accession>A0ABS2JYN4</accession>
<dbReference type="Gene3D" id="3.40.50.1820">
    <property type="entry name" value="alpha/beta hydrolase"/>
    <property type="match status" value="1"/>
</dbReference>
<organism evidence="2 3">
    <name type="scientific">Dyella kyungheensis</name>
    <dbReference type="NCBI Taxonomy" id="1242174"/>
    <lineage>
        <taxon>Bacteria</taxon>
        <taxon>Pseudomonadati</taxon>
        <taxon>Pseudomonadota</taxon>
        <taxon>Gammaproteobacteria</taxon>
        <taxon>Lysobacterales</taxon>
        <taxon>Rhodanobacteraceae</taxon>
        <taxon>Dyella</taxon>
    </lineage>
</organism>
<dbReference type="RefSeq" id="WP_204638118.1">
    <property type="nucleotide sequence ID" value="NZ_JADIKC010000013.1"/>
</dbReference>
<evidence type="ECO:0000256" key="1">
    <source>
        <dbReference type="SAM" id="SignalP"/>
    </source>
</evidence>
<evidence type="ECO:0008006" key="4">
    <source>
        <dbReference type="Google" id="ProtNLM"/>
    </source>
</evidence>
<keyword evidence="3" id="KW-1185">Reference proteome</keyword>
<name>A0ABS2JYN4_9GAMM</name>
<proteinExistence type="predicted"/>
<gene>
    <name evidence="2" type="ORF">ISP20_20700</name>
</gene>
<comment type="caution">
    <text evidence="2">The sequence shown here is derived from an EMBL/GenBank/DDBJ whole genome shotgun (WGS) entry which is preliminary data.</text>
</comment>
<feature type="signal peptide" evidence="1">
    <location>
        <begin position="1"/>
        <end position="20"/>
    </location>
</feature>
<keyword evidence="1" id="KW-0732">Signal</keyword>
<reference evidence="2 3" key="1">
    <citation type="submission" date="2020-10" db="EMBL/GenBank/DDBJ databases">
        <title>Phylogeny of dyella-like bacteria.</title>
        <authorList>
            <person name="Fu J."/>
        </authorList>
    </citation>
    <scope>NUCLEOTIDE SEQUENCE [LARGE SCALE GENOMIC DNA]</scope>
    <source>
        <strain evidence="2 3">THG-B117</strain>
    </source>
</reference>
<sequence length="347" mass="37538">MIRRGLLFACLTGLAFAAPAADVATGVFKDVVFSQYSNLSSSTELARRLVTPLNAWRLQRHAAGLGIAIAEQPIDLAKERFALYVPAQMPPGGYALLVFVPPWDEASVPAAWTSILERHGMILVTAAHIGNDTSLLDRREPVSLLAASNVMARYRVNPQRVYVGGFSGGSRVALRLALGYPDVFHGALLEAGSDTLGRTVPLPPLSLLEQFQSSTRLVYFTGQRDTANQDADRQSRASLHDWCIDDFDVRAMPWTGHDLAEPPALDRALTSLETHSATDPAKLDACRARIASDVDKALGQVDADIAAGKLDNAKQRLDDVDRRYGGLAAPRSVELATRLEPAAPHKP</sequence>
<evidence type="ECO:0000313" key="2">
    <source>
        <dbReference type="EMBL" id="MBM7123597.1"/>
    </source>
</evidence>
<evidence type="ECO:0000313" key="3">
    <source>
        <dbReference type="Proteomes" id="UP001430065"/>
    </source>
</evidence>
<feature type="chain" id="PRO_5047014923" description="Alpha/beta hydrolase" evidence="1">
    <location>
        <begin position="21"/>
        <end position="347"/>
    </location>
</feature>
<dbReference type="InterPro" id="IPR029058">
    <property type="entry name" value="AB_hydrolase_fold"/>
</dbReference>
<dbReference type="EMBL" id="JADIKC010000013">
    <property type="protein sequence ID" value="MBM7123597.1"/>
    <property type="molecule type" value="Genomic_DNA"/>
</dbReference>